<dbReference type="AlphaFoldDB" id="A0A554RVN4"/>
<organism evidence="4 5">
    <name type="scientific">Aeromicrobium piscarium</name>
    <dbReference type="NCBI Taxonomy" id="2590901"/>
    <lineage>
        <taxon>Bacteria</taxon>
        <taxon>Bacillati</taxon>
        <taxon>Actinomycetota</taxon>
        <taxon>Actinomycetes</taxon>
        <taxon>Propionibacteriales</taxon>
        <taxon>Nocardioidaceae</taxon>
        <taxon>Aeromicrobium</taxon>
    </lineage>
</organism>
<dbReference type="Pfam" id="PF02481">
    <property type="entry name" value="DNA_processg_A"/>
    <property type="match status" value="1"/>
</dbReference>
<evidence type="ECO:0000313" key="4">
    <source>
        <dbReference type="EMBL" id="TSD58164.1"/>
    </source>
</evidence>
<evidence type="ECO:0000313" key="5">
    <source>
        <dbReference type="Proteomes" id="UP000316988"/>
    </source>
</evidence>
<evidence type="ECO:0000256" key="1">
    <source>
        <dbReference type="ARBA" id="ARBA00006525"/>
    </source>
</evidence>
<evidence type="ECO:0000259" key="3">
    <source>
        <dbReference type="Pfam" id="PF02481"/>
    </source>
</evidence>
<dbReference type="EMBL" id="VLNT01000015">
    <property type="protein sequence ID" value="TSD58164.1"/>
    <property type="molecule type" value="Genomic_DNA"/>
</dbReference>
<feature type="region of interest" description="Disordered" evidence="2">
    <location>
        <begin position="296"/>
        <end position="332"/>
    </location>
</feature>
<reference evidence="4 5" key="1">
    <citation type="submission" date="2019-07" db="EMBL/GenBank/DDBJ databases">
        <authorList>
            <person name="Zhao L.H."/>
        </authorList>
    </citation>
    <scope>NUCLEOTIDE SEQUENCE [LARGE SCALE GENOMIC DNA]</scope>
    <source>
        <strain evidence="4 5">Co35</strain>
    </source>
</reference>
<proteinExistence type="inferred from homology"/>
<protein>
    <submittedName>
        <fullName evidence="4">DNA processing protein DprA</fullName>
    </submittedName>
</protein>
<dbReference type="OrthoDB" id="9785707at2"/>
<feature type="compositionally biased region" description="Basic and acidic residues" evidence="2">
    <location>
        <begin position="316"/>
        <end position="332"/>
    </location>
</feature>
<name>A0A554RVN4_9ACTN</name>
<comment type="caution">
    <text evidence="4">The sequence shown here is derived from an EMBL/GenBank/DDBJ whole genome shotgun (WGS) entry which is preliminary data.</text>
</comment>
<gene>
    <name evidence="4" type="ORF">FNM00_14755</name>
</gene>
<sequence length="332" mass="34580">MNELSALATDERSARMVLANIVEPGDILTGRVLAHAGAVETVRALTEEGTVPGMGEVEARLWRSHLPRQVDTQQVAETTARAEREGFGTLIPGDRDFPTSLDDLGVERPYLLWVKGHASLLSGSLDNRFTITGSRDGTAYGVEVAGGIAADLARDEKIVVSGGGFGIDAAAHRAALMEAGHTIAVIASTGDRPHAGLLERIADVGLVVSETPPGSPPTRTRVLARARIEAALSAATTVVESGPRSSALAVAARAHELGRGVGAVPGSVLGIMSSGTNALLCDGTARAVTNANDITELGATPTANRQPPRPCGYGTPERRTLKAHRPIEHRDL</sequence>
<dbReference type="RefSeq" id="WP_143914317.1">
    <property type="nucleotide sequence ID" value="NZ_VLNT01000015.1"/>
</dbReference>
<dbReference type="InterPro" id="IPR057666">
    <property type="entry name" value="DrpA_SLOG"/>
</dbReference>
<dbReference type="PANTHER" id="PTHR43022:SF1">
    <property type="entry name" value="PROTEIN SMF"/>
    <property type="match status" value="1"/>
</dbReference>
<accession>A0A554RVN4</accession>
<dbReference type="PANTHER" id="PTHR43022">
    <property type="entry name" value="PROTEIN SMF"/>
    <property type="match status" value="1"/>
</dbReference>
<dbReference type="SUPFAM" id="SSF102405">
    <property type="entry name" value="MCP/YpsA-like"/>
    <property type="match status" value="1"/>
</dbReference>
<dbReference type="Gene3D" id="3.40.50.450">
    <property type="match status" value="1"/>
</dbReference>
<dbReference type="GO" id="GO:0009294">
    <property type="term" value="P:DNA-mediated transformation"/>
    <property type="evidence" value="ECO:0007669"/>
    <property type="project" value="InterPro"/>
</dbReference>
<comment type="similarity">
    <text evidence="1">Belongs to the DprA/Smf family.</text>
</comment>
<dbReference type="InterPro" id="IPR003488">
    <property type="entry name" value="DprA"/>
</dbReference>
<dbReference type="Proteomes" id="UP000316988">
    <property type="component" value="Unassembled WGS sequence"/>
</dbReference>
<feature type="domain" description="Smf/DprA SLOG" evidence="3">
    <location>
        <begin position="90"/>
        <end position="296"/>
    </location>
</feature>
<keyword evidence="5" id="KW-1185">Reference proteome</keyword>
<evidence type="ECO:0000256" key="2">
    <source>
        <dbReference type="SAM" id="MobiDB-lite"/>
    </source>
</evidence>